<accession>A0A317VIG0</accession>
<evidence type="ECO:0000313" key="1">
    <source>
        <dbReference type="EMBL" id="PWY72977.1"/>
    </source>
</evidence>
<gene>
    <name evidence="1" type="ORF">BO70DRAFT_399050</name>
</gene>
<evidence type="ECO:0000313" key="2">
    <source>
        <dbReference type="Proteomes" id="UP000247233"/>
    </source>
</evidence>
<dbReference type="EMBL" id="MSFL01000025">
    <property type="protein sequence ID" value="PWY72977.1"/>
    <property type="molecule type" value="Genomic_DNA"/>
</dbReference>
<dbReference type="InterPro" id="IPR036770">
    <property type="entry name" value="Ankyrin_rpt-contain_sf"/>
</dbReference>
<sequence>MAETSLILEKLPPPLILKCAELVDPISFLRFARACRPLWNMLRHNLNAQVKKHALPLQGYYDRFVIEEPDGTLRQRDPYDDGCSGPWELFDYDDNGDLVTKPDAMHNVFDDVMYSRFRIVRQYLRAGLDPNCYDIFGQRLLLFAGKTRQTRIMQLLLNYGANPNLPSCGFEGGVMDGLCKYYCFDVPKSVIRVLAPARAKCTETTFSHLCHHRNGAAIIKTAAEYGMNLRAAPYLCILAGKETPALLRVLLNRAPEILNVRNGQNKTALDCALDMCKSRNAVYLLKNGIELHPPTEKAESALTTAIEHDFTFVIEEILRRPELDDPDWKYEFARCLQLSYRKYKFYILKLLVQKVKSCNNLPAIQDFHLYESAVNPTI</sequence>
<dbReference type="Gene3D" id="1.25.40.20">
    <property type="entry name" value="Ankyrin repeat-containing domain"/>
    <property type="match status" value="1"/>
</dbReference>
<keyword evidence="2" id="KW-1185">Reference proteome</keyword>
<dbReference type="OrthoDB" id="539213at2759"/>
<dbReference type="RefSeq" id="XP_025396631.1">
    <property type="nucleotide sequence ID" value="XM_025546840.1"/>
</dbReference>
<comment type="caution">
    <text evidence="1">The sequence shown here is derived from an EMBL/GenBank/DDBJ whole genome shotgun (WGS) entry which is preliminary data.</text>
</comment>
<proteinExistence type="predicted"/>
<dbReference type="STRING" id="1448321.A0A317VIG0"/>
<name>A0A317VIG0_9EURO</name>
<dbReference type="VEuPathDB" id="FungiDB:BO70DRAFT_399050"/>
<dbReference type="GeneID" id="37069077"/>
<organism evidence="1 2">
    <name type="scientific">Aspergillus heteromorphus CBS 117.55</name>
    <dbReference type="NCBI Taxonomy" id="1448321"/>
    <lineage>
        <taxon>Eukaryota</taxon>
        <taxon>Fungi</taxon>
        <taxon>Dikarya</taxon>
        <taxon>Ascomycota</taxon>
        <taxon>Pezizomycotina</taxon>
        <taxon>Eurotiomycetes</taxon>
        <taxon>Eurotiomycetidae</taxon>
        <taxon>Eurotiales</taxon>
        <taxon>Aspergillaceae</taxon>
        <taxon>Aspergillus</taxon>
        <taxon>Aspergillus subgen. Circumdati</taxon>
    </lineage>
</organism>
<dbReference type="AlphaFoldDB" id="A0A317VIG0"/>
<dbReference type="SUPFAM" id="SSF48403">
    <property type="entry name" value="Ankyrin repeat"/>
    <property type="match status" value="1"/>
</dbReference>
<protein>
    <submittedName>
        <fullName evidence="1">Uncharacterized protein</fullName>
    </submittedName>
</protein>
<dbReference type="Proteomes" id="UP000247233">
    <property type="component" value="Unassembled WGS sequence"/>
</dbReference>
<reference evidence="1 2" key="1">
    <citation type="submission" date="2016-12" db="EMBL/GenBank/DDBJ databases">
        <title>The genomes of Aspergillus section Nigri reveals drivers in fungal speciation.</title>
        <authorList>
            <consortium name="DOE Joint Genome Institute"/>
            <person name="Vesth T.C."/>
            <person name="Nybo J."/>
            <person name="Theobald S."/>
            <person name="Brandl J."/>
            <person name="Frisvad J.C."/>
            <person name="Nielsen K.F."/>
            <person name="Lyhne E.K."/>
            <person name="Kogle M.E."/>
            <person name="Kuo A."/>
            <person name="Riley R."/>
            <person name="Clum A."/>
            <person name="Nolan M."/>
            <person name="Lipzen A."/>
            <person name="Salamov A."/>
            <person name="Henrissat B."/>
            <person name="Wiebenga A."/>
            <person name="De Vries R.P."/>
            <person name="Grigoriev I.V."/>
            <person name="Mortensen U.H."/>
            <person name="Andersen M.R."/>
            <person name="Baker S.E."/>
        </authorList>
    </citation>
    <scope>NUCLEOTIDE SEQUENCE [LARGE SCALE GENOMIC DNA]</scope>
    <source>
        <strain evidence="1 2">CBS 117.55</strain>
    </source>
</reference>